<accession>A0A6P1ZK32</accession>
<keyword evidence="1" id="KW-0620">Polyamine biosynthesis</keyword>
<dbReference type="Proteomes" id="UP000434052">
    <property type="component" value="Unassembled WGS sequence"/>
</dbReference>
<dbReference type="RefSeq" id="WP_144233999.1">
    <property type="nucleotide sequence ID" value="NZ_QMIF01000002.1"/>
</dbReference>
<dbReference type="InterPro" id="IPR029063">
    <property type="entry name" value="SAM-dependent_MTases_sf"/>
</dbReference>
<dbReference type="PANTHER" id="PTHR43317">
    <property type="entry name" value="THERMOSPERMINE SYNTHASE ACAULIS5"/>
    <property type="match status" value="1"/>
</dbReference>
<dbReference type="EMBL" id="QMIF01000002">
    <property type="protein sequence ID" value="TVM35670.1"/>
    <property type="molecule type" value="Genomic_DNA"/>
</dbReference>
<dbReference type="SUPFAM" id="SSF53335">
    <property type="entry name" value="S-adenosyl-L-methionine-dependent methyltransferases"/>
    <property type="match status" value="1"/>
</dbReference>
<evidence type="ECO:0000256" key="1">
    <source>
        <dbReference type="ARBA" id="ARBA00023115"/>
    </source>
</evidence>
<dbReference type="PANTHER" id="PTHR43317:SF1">
    <property type="entry name" value="THERMOSPERMINE SYNTHASE ACAULIS5"/>
    <property type="match status" value="1"/>
</dbReference>
<feature type="transmembrane region" description="Helical" evidence="2">
    <location>
        <begin position="67"/>
        <end position="85"/>
    </location>
</feature>
<evidence type="ECO:0000313" key="4">
    <source>
        <dbReference type="Proteomes" id="UP000434052"/>
    </source>
</evidence>
<evidence type="ECO:0000313" key="3">
    <source>
        <dbReference type="EMBL" id="TVM35670.1"/>
    </source>
</evidence>
<feature type="transmembrane region" description="Helical" evidence="2">
    <location>
        <begin position="277"/>
        <end position="295"/>
    </location>
</feature>
<feature type="transmembrane region" description="Helical" evidence="2">
    <location>
        <begin position="442"/>
        <end position="461"/>
    </location>
</feature>
<feature type="transmembrane region" description="Helical" evidence="2">
    <location>
        <begin position="138"/>
        <end position="161"/>
    </location>
</feature>
<proteinExistence type="predicted"/>
<feature type="transmembrane region" description="Helical" evidence="2">
    <location>
        <begin position="105"/>
        <end position="126"/>
    </location>
</feature>
<feature type="transmembrane region" description="Helical" evidence="2">
    <location>
        <begin position="301"/>
        <end position="322"/>
    </location>
</feature>
<protein>
    <recommendedName>
        <fullName evidence="5">Spermidine synthase</fullName>
    </recommendedName>
</protein>
<dbReference type="Gene3D" id="3.40.50.150">
    <property type="entry name" value="Vaccinia Virus protein VP39"/>
    <property type="match status" value="1"/>
</dbReference>
<feature type="transmembrane region" description="Helical" evidence="2">
    <location>
        <begin position="334"/>
        <end position="352"/>
    </location>
</feature>
<comment type="caution">
    <text evidence="3">The sequence shown here is derived from an EMBL/GenBank/DDBJ whole genome shotgun (WGS) entry which is preliminary data.</text>
</comment>
<organism evidence="3 4">
    <name type="scientific">Oceanidesulfovibrio marinus</name>
    <dbReference type="NCBI Taxonomy" id="370038"/>
    <lineage>
        <taxon>Bacteria</taxon>
        <taxon>Pseudomonadati</taxon>
        <taxon>Thermodesulfobacteriota</taxon>
        <taxon>Desulfovibrionia</taxon>
        <taxon>Desulfovibrionales</taxon>
        <taxon>Desulfovibrionaceae</taxon>
        <taxon>Oceanidesulfovibrio</taxon>
    </lineage>
</organism>
<feature type="transmembrane region" description="Helical" evidence="2">
    <location>
        <begin position="35"/>
        <end position="60"/>
    </location>
</feature>
<sequence length="728" mass="79333">MFILANCAVFLASFLLFQVELVVSKAVLPGFGGSYLVWAVCVMFFQAALLAGYGWAYFLAGRSHSRLWTALHVLFCLAPLAFFPIDRTILAHPSYGLAHILEISWMLARTVGPAFVVLAAMGLATQQRVALSGMGKRVNAYVLYATSNLGSFAGLMSYPFAVEPLLGLGDQLTAWQIGFAVAAAGHLAVYFGCPPAVAECYDPSKNIDRRTPWRKRLTWLVLSAAGAAMFLSVTNAVTMDLAAVPLLWTVPLALYLLTFSLAFRTRPWCPQALKDRFPLAAAVGFFLFLLIQQSYSLPVAVMGLAHMAVLLVVCTVCHTALYESRPEDPGRLSSFYMHLALGGFLGGVLVSWGAPLAGASLVEYPTAIVLAGVGLALSAWSRGKHPLGSVRSVGLRMAGAFMLALAWPAALDHFKAVDTSLIAVGGGFLLALLLYKLERRSAAVALVGVAVILAVQARDLYGPAGGYLMRLRNFYGIYKVYDEADTRYLRHGTTLHGMQHLDAARRDIPLAYYHPSTPIGRLLRQGQKTVPPLMRNALVALVGLGAGSLTMYAKPAQPWDIFELDPDNLTVARKYFSYLDQSAGELRFVFGDARLSLTREPDGRYGVIIIDAFNSDSIPVHLLTREAFLEYFRCLSGDGVVAMHLSNKYLDLVPVVQATALSAGCSVLIDEYITDVDPDARACIWAAFTRNRDDRDALVQLGWRDISDFPPQVAAWTDDYSNIFSALR</sequence>
<keyword evidence="2" id="KW-0812">Transmembrane</keyword>
<keyword evidence="2" id="KW-1133">Transmembrane helix</keyword>
<dbReference type="AlphaFoldDB" id="A0A6P1ZK32"/>
<evidence type="ECO:0000256" key="2">
    <source>
        <dbReference type="SAM" id="Phobius"/>
    </source>
</evidence>
<feature type="transmembrane region" description="Helical" evidence="2">
    <location>
        <begin position="243"/>
        <end position="265"/>
    </location>
</feature>
<feature type="transmembrane region" description="Helical" evidence="2">
    <location>
        <begin position="393"/>
        <end position="410"/>
    </location>
</feature>
<evidence type="ECO:0008006" key="5">
    <source>
        <dbReference type="Google" id="ProtNLM"/>
    </source>
</evidence>
<feature type="transmembrane region" description="Helical" evidence="2">
    <location>
        <begin position="173"/>
        <end position="197"/>
    </location>
</feature>
<feature type="transmembrane region" description="Helical" evidence="2">
    <location>
        <begin position="217"/>
        <end position="237"/>
    </location>
</feature>
<keyword evidence="2" id="KW-0472">Membrane</keyword>
<name>A0A6P1ZK32_9BACT</name>
<dbReference type="NCBIfam" id="NF037959">
    <property type="entry name" value="MFS_SpdSyn"/>
    <property type="match status" value="1"/>
</dbReference>
<dbReference type="OrthoDB" id="9761985at2"/>
<reference evidence="3 4" key="1">
    <citation type="submission" date="2018-06" db="EMBL/GenBank/DDBJ databases">
        <title>Complete genome of Desulfovibrio marinus P48SEP.</title>
        <authorList>
            <person name="Crispim J.S."/>
            <person name="Vidigal P.M.P."/>
            <person name="Silva L.C.F."/>
            <person name="Araujo L.C."/>
            <person name="Laguardia C.N."/>
            <person name="Dias R.S."/>
            <person name="Sousa M.P."/>
            <person name="Paula S.O."/>
            <person name="Silva C."/>
        </authorList>
    </citation>
    <scope>NUCLEOTIDE SEQUENCE [LARGE SCALE GENOMIC DNA]</scope>
    <source>
        <strain evidence="3 4">P48SEP</strain>
    </source>
</reference>
<dbReference type="GO" id="GO:0006596">
    <property type="term" value="P:polyamine biosynthetic process"/>
    <property type="evidence" value="ECO:0007669"/>
    <property type="project" value="UniProtKB-KW"/>
</dbReference>
<gene>
    <name evidence="3" type="ORF">DQK91_03105</name>
</gene>
<feature type="transmembrane region" description="Helical" evidence="2">
    <location>
        <begin position="364"/>
        <end position="381"/>
    </location>
</feature>
<feature type="transmembrane region" description="Helical" evidence="2">
    <location>
        <begin position="416"/>
        <end position="435"/>
    </location>
</feature>